<dbReference type="EnsemblMetazoa" id="XM_050657138.1">
    <property type="protein sequence ID" value="XP_050513095.1"/>
    <property type="gene ID" value="LOC126888738"/>
</dbReference>
<dbReference type="GeneID" id="126888738"/>
<keyword evidence="3" id="KW-1185">Reference proteome</keyword>
<dbReference type="RefSeq" id="XP_050513095.1">
    <property type="nucleotide sequence ID" value="XM_050657138.1"/>
</dbReference>
<sequence>MEFLKPYMKNRTTVGWPEVQQSEEIQSEQTEAQSEQTEAQSEQTEAQSEQTETQSEQTADITVPNDEGPNEAEEIECVQPEKKNCSQPH</sequence>
<accession>A0ABM5KSD1</accession>
<evidence type="ECO:0000313" key="3">
    <source>
        <dbReference type="Proteomes" id="UP001652700"/>
    </source>
</evidence>
<name>A0ABM5KSD1_DIAVI</name>
<dbReference type="Proteomes" id="UP001652700">
    <property type="component" value="Unplaced"/>
</dbReference>
<feature type="region of interest" description="Disordered" evidence="1">
    <location>
        <begin position="1"/>
        <end position="89"/>
    </location>
</feature>
<evidence type="ECO:0000313" key="2">
    <source>
        <dbReference type="EnsemblMetazoa" id="XP_050513095.1"/>
    </source>
</evidence>
<feature type="compositionally biased region" description="Low complexity" evidence="1">
    <location>
        <begin position="20"/>
        <end position="59"/>
    </location>
</feature>
<reference evidence="2" key="1">
    <citation type="submission" date="2025-05" db="UniProtKB">
        <authorList>
            <consortium name="EnsemblMetazoa"/>
        </authorList>
    </citation>
    <scope>IDENTIFICATION</scope>
</reference>
<proteinExistence type="predicted"/>
<protein>
    <submittedName>
        <fullName evidence="2">Uncharacterized protein</fullName>
    </submittedName>
</protein>
<organism evidence="2 3">
    <name type="scientific">Diabrotica virgifera virgifera</name>
    <name type="common">western corn rootworm</name>
    <dbReference type="NCBI Taxonomy" id="50390"/>
    <lineage>
        <taxon>Eukaryota</taxon>
        <taxon>Metazoa</taxon>
        <taxon>Ecdysozoa</taxon>
        <taxon>Arthropoda</taxon>
        <taxon>Hexapoda</taxon>
        <taxon>Insecta</taxon>
        <taxon>Pterygota</taxon>
        <taxon>Neoptera</taxon>
        <taxon>Endopterygota</taxon>
        <taxon>Coleoptera</taxon>
        <taxon>Polyphaga</taxon>
        <taxon>Cucujiformia</taxon>
        <taxon>Chrysomeloidea</taxon>
        <taxon>Chrysomelidae</taxon>
        <taxon>Galerucinae</taxon>
        <taxon>Diabroticina</taxon>
        <taxon>Diabroticites</taxon>
        <taxon>Diabrotica</taxon>
    </lineage>
</organism>
<feature type="compositionally biased region" description="Basic and acidic residues" evidence="1">
    <location>
        <begin position="79"/>
        <end position="89"/>
    </location>
</feature>
<evidence type="ECO:0000256" key="1">
    <source>
        <dbReference type="SAM" id="MobiDB-lite"/>
    </source>
</evidence>